<protein>
    <recommendedName>
        <fullName evidence="4">Pentacotripeptide-repeat region of PRORP domain-containing protein</fullName>
    </recommendedName>
</protein>
<dbReference type="EMBL" id="LR721777">
    <property type="protein sequence ID" value="VVV80114.1"/>
    <property type="molecule type" value="Genomic_DNA"/>
</dbReference>
<dbReference type="PANTHER" id="PTHR47926:SF347">
    <property type="entry name" value="PENTATRICOPEPTIDE REPEAT-CONTAINING PROTEIN"/>
    <property type="match status" value="1"/>
</dbReference>
<organism evidence="3">
    <name type="scientific">Nymphaea colorata</name>
    <name type="common">pocket water lily</name>
    <dbReference type="NCBI Taxonomy" id="210225"/>
    <lineage>
        <taxon>Eukaryota</taxon>
        <taxon>Viridiplantae</taxon>
        <taxon>Streptophyta</taxon>
        <taxon>Embryophyta</taxon>
        <taxon>Tracheophyta</taxon>
        <taxon>Spermatophyta</taxon>
        <taxon>Magnoliopsida</taxon>
        <taxon>Nymphaeales</taxon>
        <taxon>Nymphaeaceae</taxon>
        <taxon>Nymphaea</taxon>
    </lineage>
</organism>
<dbReference type="FunFam" id="1.25.40.10:FF:000436">
    <property type="entry name" value="Pentatricopeptide repeat-containing protein At5g39350 family"/>
    <property type="match status" value="1"/>
</dbReference>
<dbReference type="Pfam" id="PF20431">
    <property type="entry name" value="E_motif"/>
    <property type="match status" value="1"/>
</dbReference>
<evidence type="ECO:0000256" key="2">
    <source>
        <dbReference type="PROSITE-ProRule" id="PRU00708"/>
    </source>
</evidence>
<dbReference type="OMA" id="HSFYVAD"/>
<dbReference type="SUPFAM" id="SSF48452">
    <property type="entry name" value="TPR-like"/>
    <property type="match status" value="1"/>
</dbReference>
<dbReference type="InterPro" id="IPR011990">
    <property type="entry name" value="TPR-like_helical_dom_sf"/>
</dbReference>
<dbReference type="InterPro" id="IPR046848">
    <property type="entry name" value="E_motif"/>
</dbReference>
<feature type="repeat" description="PPR" evidence="2">
    <location>
        <begin position="404"/>
        <end position="438"/>
    </location>
</feature>
<dbReference type="GO" id="GO:0003723">
    <property type="term" value="F:RNA binding"/>
    <property type="evidence" value="ECO:0007669"/>
    <property type="project" value="InterPro"/>
</dbReference>
<dbReference type="Pfam" id="PF13041">
    <property type="entry name" value="PPR_2"/>
    <property type="match status" value="2"/>
</dbReference>
<dbReference type="FunFam" id="1.25.40.10:FF:000996">
    <property type="entry name" value="Small kernel1"/>
    <property type="match status" value="1"/>
</dbReference>
<accession>A0A5K0YSW2</accession>
<feature type="repeat" description="PPR" evidence="2">
    <location>
        <begin position="271"/>
        <end position="305"/>
    </location>
</feature>
<proteinExistence type="predicted"/>
<keyword evidence="1" id="KW-0677">Repeat</keyword>
<dbReference type="OrthoDB" id="879807at2759"/>
<name>A0A5K0YSW2_9MAGN</name>
<sequence>MLALPSGHCATLIQNSSRICALINLCYSTANLEPHPLPNPIALASRNLNSLRKCKQFHALAVVLGLSQDVFVATKVISSYSYCENPVAARRLFDSVLRKNVCVYNSMISGYARTGFVDEPVCLFREMRACGLEPDHYTYASVMKVFSEVQDLDGGRGIHGLIVASGFDLDTVVANSVMSMYCSSGSLANAQQLFDEMSHRNLVSWNILIAGYTNCYDGVTVWNLVRQMLVEGIKVDDFTLASLFDLCGNSEHLKFGLEIHGFIIRNLLMFDAHVSCCLLNMYAKCGRLETARRVFDHMDKRNVVSWTAMASCYAQGGDRKECLQIFRLMQLMDGLKPNRVSLVSVLPVCASLGALLKGKQIHGFSLRHAMNSDASMCNALIDMYWKCGRLDYAESVFHHTSQKDVISWSSMISGYGFHGHAEEAFTLYDKMLKLGIRPVHLTFLGIISACSRCGLIDKGFEYYNSMTLDFGTIPSLEISSCMIDMLGRDGQLERALEFIESMPVDPSPSMWGALYDASRRHGNLEIGNMISAMLLKMEPGNPSNYIALSNTCAASGQWDDVIEARREMRERHLRKVPGYSWIAVNG</sequence>
<dbReference type="GO" id="GO:0009451">
    <property type="term" value="P:RNA modification"/>
    <property type="evidence" value="ECO:0007669"/>
    <property type="project" value="InterPro"/>
</dbReference>
<gene>
    <name evidence="3" type="ORF">NYM_LOCUS8644</name>
</gene>
<dbReference type="PROSITE" id="PS51375">
    <property type="entry name" value="PPR"/>
    <property type="match status" value="4"/>
</dbReference>
<dbReference type="Gene3D" id="1.25.40.10">
    <property type="entry name" value="Tetratricopeptide repeat domain"/>
    <property type="match status" value="5"/>
</dbReference>
<evidence type="ECO:0008006" key="4">
    <source>
        <dbReference type="Google" id="ProtNLM"/>
    </source>
</evidence>
<dbReference type="NCBIfam" id="TIGR00756">
    <property type="entry name" value="PPR"/>
    <property type="match status" value="4"/>
</dbReference>
<dbReference type="Gramene" id="NC12G0187600.1">
    <property type="protein sequence ID" value="NC12G0187600.1:cds"/>
    <property type="gene ID" value="NC12G0187600"/>
</dbReference>
<dbReference type="PANTHER" id="PTHR47926">
    <property type="entry name" value="PENTATRICOPEPTIDE REPEAT-CONTAINING PROTEIN"/>
    <property type="match status" value="1"/>
</dbReference>
<dbReference type="InterPro" id="IPR002885">
    <property type="entry name" value="PPR_rpt"/>
</dbReference>
<feature type="repeat" description="PPR" evidence="2">
    <location>
        <begin position="170"/>
        <end position="204"/>
    </location>
</feature>
<dbReference type="InterPro" id="IPR046960">
    <property type="entry name" value="PPR_At4g14850-like_plant"/>
</dbReference>
<reference evidence="3" key="1">
    <citation type="submission" date="2019-09" db="EMBL/GenBank/DDBJ databases">
        <authorList>
            <person name="Zhang L."/>
        </authorList>
    </citation>
    <scope>NUCLEOTIDE SEQUENCE</scope>
</reference>
<dbReference type="Pfam" id="PF01535">
    <property type="entry name" value="PPR"/>
    <property type="match status" value="6"/>
</dbReference>
<evidence type="ECO:0000313" key="3">
    <source>
        <dbReference type="EMBL" id="VVV80114.1"/>
    </source>
</evidence>
<feature type="repeat" description="PPR" evidence="2">
    <location>
        <begin position="100"/>
        <end position="134"/>
    </location>
</feature>
<dbReference type="AlphaFoldDB" id="A0A5K0YSW2"/>
<evidence type="ECO:0000256" key="1">
    <source>
        <dbReference type="ARBA" id="ARBA00022737"/>
    </source>
</evidence>